<dbReference type="EMBL" id="JAPEVG010000213">
    <property type="protein sequence ID" value="KAJ8473673.1"/>
    <property type="molecule type" value="Genomic_DNA"/>
</dbReference>
<name>A0AAD7TRP1_9APHY</name>
<evidence type="ECO:0000313" key="3">
    <source>
        <dbReference type="Proteomes" id="UP001215151"/>
    </source>
</evidence>
<dbReference type="SUPFAM" id="SSF53448">
    <property type="entry name" value="Nucleotide-diphospho-sugar transferases"/>
    <property type="match status" value="1"/>
</dbReference>
<evidence type="ECO:0000256" key="1">
    <source>
        <dbReference type="SAM" id="SignalP"/>
    </source>
</evidence>
<dbReference type="AlphaFoldDB" id="A0AAD7TRP1"/>
<keyword evidence="1" id="KW-0732">Signal</keyword>
<dbReference type="PANTHER" id="PTHR11183">
    <property type="entry name" value="GLYCOGENIN SUBFAMILY MEMBER"/>
    <property type="match status" value="1"/>
</dbReference>
<evidence type="ECO:0008006" key="4">
    <source>
        <dbReference type="Google" id="ProtNLM"/>
    </source>
</evidence>
<gene>
    <name evidence="2" type="ORF">ONZ51_g7712</name>
</gene>
<dbReference type="Gene3D" id="3.90.550.10">
    <property type="entry name" value="Spore Coat Polysaccharide Biosynthesis Protein SpsA, Chain A"/>
    <property type="match status" value="1"/>
</dbReference>
<sequence>MGNVTLILRTFIVFVDTEPVVPMSEAHHKIQYSHPLVDDTYLNTLSLNTSENAIVTILRSDALAIPIATLGYSLDKVNSTVRRIALYIPGQVSPRALCVAALTGFEPHAISPTITPAPAAVTDGDTHPMQQHFEQLTNTPSFWDFGKLGLKAVVYLDANTLARRNFDELFTLPFAFAAVPRNNHSHSDMDLDGRLLFFRPATVAFQSLMARANISTSANDQEQAITHAFYGPDALRLPQAYSGDLEMKLLSRSSWEGLQGELRLIHYSLVQPSWRGTHAEVGLEDTREIVRLRASDWGGTFREEILEWGEAWKETEESHRLEIMKCSWKHGMRPPNVILTSN</sequence>
<organism evidence="2 3">
    <name type="scientific">Trametes cubensis</name>
    <dbReference type="NCBI Taxonomy" id="1111947"/>
    <lineage>
        <taxon>Eukaryota</taxon>
        <taxon>Fungi</taxon>
        <taxon>Dikarya</taxon>
        <taxon>Basidiomycota</taxon>
        <taxon>Agaricomycotina</taxon>
        <taxon>Agaricomycetes</taxon>
        <taxon>Polyporales</taxon>
        <taxon>Polyporaceae</taxon>
        <taxon>Trametes</taxon>
    </lineage>
</organism>
<dbReference type="InterPro" id="IPR050587">
    <property type="entry name" value="GNT1/Glycosyltrans_8"/>
</dbReference>
<feature type="signal peptide" evidence="1">
    <location>
        <begin position="1"/>
        <end position="17"/>
    </location>
</feature>
<evidence type="ECO:0000313" key="2">
    <source>
        <dbReference type="EMBL" id="KAJ8473673.1"/>
    </source>
</evidence>
<comment type="caution">
    <text evidence="2">The sequence shown here is derived from an EMBL/GenBank/DDBJ whole genome shotgun (WGS) entry which is preliminary data.</text>
</comment>
<feature type="chain" id="PRO_5042141612" description="Glycosyltransferase family 8 protein" evidence="1">
    <location>
        <begin position="18"/>
        <end position="342"/>
    </location>
</feature>
<reference evidence="2" key="1">
    <citation type="submission" date="2022-11" db="EMBL/GenBank/DDBJ databases">
        <title>Genome Sequence of Cubamyces cubensis.</title>
        <authorList>
            <person name="Buettner E."/>
        </authorList>
    </citation>
    <scope>NUCLEOTIDE SEQUENCE</scope>
    <source>
        <strain evidence="2">MPL-01</strain>
    </source>
</reference>
<keyword evidence="3" id="KW-1185">Reference proteome</keyword>
<dbReference type="InterPro" id="IPR029044">
    <property type="entry name" value="Nucleotide-diphossugar_trans"/>
</dbReference>
<dbReference type="Proteomes" id="UP001215151">
    <property type="component" value="Unassembled WGS sequence"/>
</dbReference>
<proteinExistence type="predicted"/>
<accession>A0AAD7TRP1</accession>
<protein>
    <recommendedName>
        <fullName evidence="4">Glycosyltransferase family 8 protein</fullName>
    </recommendedName>
</protein>